<name>A0AAW7QYQ7_9GAMM</name>
<keyword evidence="1" id="KW-0472">Membrane</keyword>
<dbReference type="RefSeq" id="WP_301773932.1">
    <property type="nucleotide sequence ID" value="NZ_JAGGJB010000001.1"/>
</dbReference>
<sequence length="586" mass="64904">MKKFTLGVLSVAVAASFISPAEATVFTFQQVETPEQVRHLFPTDINDNRHVTELGQFPTDLEIDLTKLQPSTLASIGINPELEDEELADYSLSYGQYTALIETLRDRASPQLRNPRISYHFAGYFDGQTVTFNDFFNDTDPETPELANTADHYFYALNNNNARVGWGTAPYRYESFTYTTDGDDPETITYEAAERDFTRQAMWSDGTQTKTYPAPEQAYLGGETAMMDINDFNVAVGFASMALSPNAVKVGEQCETAIEDGSAVRSVYGCMWQRWFSLTNSVASNLQNFYSRTSIASNQSIYDMQAAVWQLDTDGSVIDVTYYPPLMERAEEDEGDFSSYAFAINNNGIAVGQSWTYYEGVAEPGRRIKLPAIFRDGETLPITGITENRDYLWGSATDINDENEVVGFVIRSIQGIQRYVGFKYDLDTDTFVELPGFFTGSSTIPTAINNSGVIVGTAEIEASLSTQRRRVGFRFDSRVADALFVDLNNTVDCDAGLFIATAEGINNNGVIAATTINEEEIVDDQGNTRDEQRAKTVILDPTAGEPNQCSVTDERVEREGAAIGFGGLFTMFLIGGLITVRRWIKA</sequence>
<dbReference type="Proteomes" id="UP001169492">
    <property type="component" value="Unassembled WGS sequence"/>
</dbReference>
<accession>A0AAW7QYQ7</accession>
<dbReference type="Pfam" id="PF11949">
    <property type="entry name" value="DUF3466"/>
    <property type="match status" value="1"/>
</dbReference>
<reference evidence="5 6" key="1">
    <citation type="submission" date="2021-03" db="EMBL/GenBank/DDBJ databases">
        <title>Pseudidiomarina terrestris, a new bacterium isolated from saline soil.</title>
        <authorList>
            <person name="Galisteo C."/>
            <person name="De La Haba R."/>
            <person name="Sanchez-Porro C."/>
            <person name="Ventosa A."/>
        </authorList>
    </citation>
    <scope>NUCLEOTIDE SEQUENCE [LARGE SCALE GENOMIC DNA]</scope>
    <source>
        <strain evidence="3 6">1APP75-32.1</strain>
        <strain evidence="5">1APR75-15</strain>
        <strain evidence="4">1ASR75-15</strain>
    </source>
</reference>
<gene>
    <name evidence="3" type="ORF">J6I90_02225</name>
    <name evidence="4" type="ORF">J6I92_01685</name>
</gene>
<dbReference type="EMBL" id="JAGGJB010000001">
    <property type="protein sequence ID" value="MDN7123691.1"/>
    <property type="molecule type" value="Genomic_DNA"/>
</dbReference>
<dbReference type="EMBL" id="JAGGJC010000001">
    <property type="protein sequence ID" value="MDN7128585.1"/>
    <property type="molecule type" value="Genomic_DNA"/>
</dbReference>
<feature type="transmembrane region" description="Helical" evidence="1">
    <location>
        <begin position="560"/>
        <end position="580"/>
    </location>
</feature>
<proteinExistence type="predicted"/>
<comment type="caution">
    <text evidence="3">The sequence shown here is derived from an EMBL/GenBank/DDBJ whole genome shotgun (WGS) entry which is preliminary data.</text>
</comment>
<keyword evidence="1" id="KW-1133">Transmembrane helix</keyword>
<keyword evidence="1" id="KW-0812">Transmembrane</keyword>
<organism evidence="3 6">
    <name type="scientific">Pseudidiomarina terrestris</name>
    <dbReference type="NCBI Taxonomy" id="2820060"/>
    <lineage>
        <taxon>Bacteria</taxon>
        <taxon>Pseudomonadati</taxon>
        <taxon>Pseudomonadota</taxon>
        <taxon>Gammaproteobacteria</taxon>
        <taxon>Alteromonadales</taxon>
        <taxon>Idiomarinaceae</taxon>
        <taxon>Pseudidiomarina</taxon>
    </lineage>
</organism>
<evidence type="ECO:0000313" key="5">
    <source>
        <dbReference type="Proteomes" id="UP001169491"/>
    </source>
</evidence>
<protein>
    <submittedName>
        <fullName evidence="3">DUF3466 family protein</fullName>
    </submittedName>
</protein>
<evidence type="ECO:0000313" key="6">
    <source>
        <dbReference type="Proteomes" id="UP001169492"/>
    </source>
</evidence>
<dbReference type="Proteomes" id="UP001169491">
    <property type="component" value="Unassembled WGS sequence"/>
</dbReference>
<evidence type="ECO:0000313" key="3">
    <source>
        <dbReference type="EMBL" id="MDN7123691.1"/>
    </source>
</evidence>
<keyword evidence="5" id="KW-1185">Reference proteome</keyword>
<keyword evidence="2" id="KW-0732">Signal</keyword>
<feature type="chain" id="PRO_5043857669" evidence="2">
    <location>
        <begin position="24"/>
        <end position="586"/>
    </location>
</feature>
<evidence type="ECO:0000313" key="4">
    <source>
        <dbReference type="EMBL" id="MDN7128585.1"/>
    </source>
</evidence>
<dbReference type="InterPro" id="IPR022562">
    <property type="entry name" value="DUF3466"/>
</dbReference>
<evidence type="ECO:0000256" key="2">
    <source>
        <dbReference type="SAM" id="SignalP"/>
    </source>
</evidence>
<feature type="signal peptide" evidence="2">
    <location>
        <begin position="1"/>
        <end position="23"/>
    </location>
</feature>
<evidence type="ECO:0000256" key="1">
    <source>
        <dbReference type="SAM" id="Phobius"/>
    </source>
</evidence>
<dbReference type="AlphaFoldDB" id="A0AAW7QYQ7"/>